<name>A0A9W7FZH6_9STRA</name>
<comment type="caution">
    <text evidence="2">The sequence shown here is derived from an EMBL/GenBank/DDBJ whole genome shotgun (WGS) entry which is preliminary data.</text>
</comment>
<proteinExistence type="predicted"/>
<reference evidence="3" key="1">
    <citation type="journal article" date="2023" name="Commun. Biol.">
        <title>Genome analysis of Parmales, the sister group of diatoms, reveals the evolutionary specialization of diatoms from phago-mixotrophs to photoautotrophs.</title>
        <authorList>
            <person name="Ban H."/>
            <person name="Sato S."/>
            <person name="Yoshikawa S."/>
            <person name="Yamada K."/>
            <person name="Nakamura Y."/>
            <person name="Ichinomiya M."/>
            <person name="Sato N."/>
            <person name="Blanc-Mathieu R."/>
            <person name="Endo H."/>
            <person name="Kuwata A."/>
            <person name="Ogata H."/>
        </authorList>
    </citation>
    <scope>NUCLEOTIDE SEQUENCE [LARGE SCALE GENOMIC DNA]</scope>
</reference>
<sequence length="265" mass="29150">MTSFLSSFFSTTIPQLVQTYHQIIQFLSTLQLQTVIQYIQTIYESCKTYILDTELDEDAKLSLKIGLTAGVGIVGYLMAYPGEPFDYTLIDGGRGDKNAEDTPTSEPPSADGDRKKGGKKGKKDNKKKDVNLIAAEANPPSKDGAKGPLSLEMETSDIMKKTSKVQKMFGLSDSQMRQAVENAKLESLGESINLNRVGSGPSDGSMSLSQKVDVFVYMSLFGALVYFSMRDGGGSVKRFLLTYFPKEARAMGIKQNEGEVQWRMN</sequence>
<gene>
    <name evidence="2" type="ORF">TrCOL_g10371</name>
</gene>
<dbReference type="Proteomes" id="UP001165065">
    <property type="component" value="Unassembled WGS sequence"/>
</dbReference>
<evidence type="ECO:0000313" key="3">
    <source>
        <dbReference type="Proteomes" id="UP001165065"/>
    </source>
</evidence>
<dbReference type="EMBL" id="BRYA01000590">
    <property type="protein sequence ID" value="GMI24662.1"/>
    <property type="molecule type" value="Genomic_DNA"/>
</dbReference>
<keyword evidence="3" id="KW-1185">Reference proteome</keyword>
<feature type="region of interest" description="Disordered" evidence="1">
    <location>
        <begin position="91"/>
        <end position="149"/>
    </location>
</feature>
<dbReference type="AlphaFoldDB" id="A0A9W7FZH6"/>
<feature type="compositionally biased region" description="Basic residues" evidence="1">
    <location>
        <begin position="116"/>
        <end position="125"/>
    </location>
</feature>
<protein>
    <submittedName>
        <fullName evidence="2">Uncharacterized protein</fullName>
    </submittedName>
</protein>
<evidence type="ECO:0000313" key="2">
    <source>
        <dbReference type="EMBL" id="GMI24662.1"/>
    </source>
</evidence>
<evidence type="ECO:0000256" key="1">
    <source>
        <dbReference type="SAM" id="MobiDB-lite"/>
    </source>
</evidence>
<accession>A0A9W7FZH6</accession>
<organism evidence="2 3">
    <name type="scientific">Triparma columacea</name>
    <dbReference type="NCBI Taxonomy" id="722753"/>
    <lineage>
        <taxon>Eukaryota</taxon>
        <taxon>Sar</taxon>
        <taxon>Stramenopiles</taxon>
        <taxon>Ochrophyta</taxon>
        <taxon>Bolidophyceae</taxon>
        <taxon>Parmales</taxon>
        <taxon>Triparmaceae</taxon>
        <taxon>Triparma</taxon>
    </lineage>
</organism>
<dbReference type="OrthoDB" id="202356at2759"/>